<dbReference type="AlphaFoldDB" id="A0A2N1PQK5"/>
<dbReference type="InterPro" id="IPR049712">
    <property type="entry name" value="Poly_export"/>
</dbReference>
<evidence type="ECO:0000256" key="10">
    <source>
        <dbReference type="ARBA" id="ARBA00023114"/>
    </source>
</evidence>
<reference evidence="19 20" key="1">
    <citation type="journal article" date="2017" name="ISME J.">
        <title>Potential for microbial H2 and metal transformations associated with novel bacteria and archaea in deep terrestrial subsurface sediments.</title>
        <authorList>
            <person name="Hernsdorf A.W."/>
            <person name="Amano Y."/>
            <person name="Miyakawa K."/>
            <person name="Ise K."/>
            <person name="Suzuki Y."/>
            <person name="Anantharaman K."/>
            <person name="Probst A."/>
            <person name="Burstein D."/>
            <person name="Thomas B.C."/>
            <person name="Banfield J.F."/>
        </authorList>
    </citation>
    <scope>NUCLEOTIDE SEQUENCE [LARGE SCALE GENOMIC DNA]</scope>
    <source>
        <strain evidence="19">HGW-Wallbacteria-1</strain>
    </source>
</reference>
<evidence type="ECO:0000259" key="17">
    <source>
        <dbReference type="Pfam" id="PF13205"/>
    </source>
</evidence>
<evidence type="ECO:0000256" key="8">
    <source>
        <dbReference type="ARBA" id="ARBA00023047"/>
    </source>
</evidence>
<name>A0A2N1PQK5_9BACT</name>
<dbReference type="InterPro" id="IPR032812">
    <property type="entry name" value="SbsA_Ig"/>
</dbReference>
<evidence type="ECO:0008006" key="21">
    <source>
        <dbReference type="Google" id="ProtNLM"/>
    </source>
</evidence>
<proteinExistence type="inferred from homology"/>
<dbReference type="Pfam" id="PF02563">
    <property type="entry name" value="Poly_export"/>
    <property type="match status" value="1"/>
</dbReference>
<gene>
    <name evidence="19" type="ORF">CVV64_09630</name>
</gene>
<keyword evidence="3" id="KW-0813">Transport</keyword>
<feature type="region of interest" description="Disordered" evidence="15">
    <location>
        <begin position="242"/>
        <end position="274"/>
    </location>
</feature>
<feature type="domain" description="Polysaccharide export protein N-terminal" evidence="16">
    <location>
        <begin position="297"/>
        <end position="373"/>
    </location>
</feature>
<dbReference type="GO" id="GO:0015288">
    <property type="term" value="F:porin activity"/>
    <property type="evidence" value="ECO:0007669"/>
    <property type="project" value="UniProtKB-KW"/>
</dbReference>
<keyword evidence="7" id="KW-0732">Signal</keyword>
<dbReference type="Gene3D" id="2.60.40.3710">
    <property type="match status" value="1"/>
</dbReference>
<feature type="domain" description="SLBB" evidence="18">
    <location>
        <begin position="384"/>
        <end position="460"/>
    </location>
</feature>
<evidence type="ECO:0000256" key="11">
    <source>
        <dbReference type="ARBA" id="ARBA00023136"/>
    </source>
</evidence>
<evidence type="ECO:0000313" key="20">
    <source>
        <dbReference type="Proteomes" id="UP000233256"/>
    </source>
</evidence>
<dbReference type="PANTHER" id="PTHR33619">
    <property type="entry name" value="POLYSACCHARIDE EXPORT PROTEIN GFCE-RELATED"/>
    <property type="match status" value="1"/>
</dbReference>
<evidence type="ECO:0000259" key="16">
    <source>
        <dbReference type="Pfam" id="PF02563"/>
    </source>
</evidence>
<dbReference type="InterPro" id="IPR003715">
    <property type="entry name" value="Poly_export_N"/>
</dbReference>
<evidence type="ECO:0000256" key="2">
    <source>
        <dbReference type="ARBA" id="ARBA00009450"/>
    </source>
</evidence>
<dbReference type="GO" id="GO:0046930">
    <property type="term" value="C:pore complex"/>
    <property type="evidence" value="ECO:0007669"/>
    <property type="project" value="UniProtKB-KW"/>
</dbReference>
<evidence type="ECO:0000256" key="14">
    <source>
        <dbReference type="ARBA" id="ARBA00023288"/>
    </source>
</evidence>
<evidence type="ECO:0000256" key="7">
    <source>
        <dbReference type="ARBA" id="ARBA00022729"/>
    </source>
</evidence>
<comment type="caution">
    <text evidence="19">The sequence shown here is derived from an EMBL/GenBank/DDBJ whole genome shotgun (WGS) entry which is preliminary data.</text>
</comment>
<dbReference type="GO" id="GO:0009279">
    <property type="term" value="C:cell outer membrane"/>
    <property type="evidence" value="ECO:0007669"/>
    <property type="project" value="UniProtKB-SubCell"/>
</dbReference>
<accession>A0A2N1PQK5</accession>
<evidence type="ECO:0000256" key="5">
    <source>
        <dbReference type="ARBA" id="ARBA00022597"/>
    </source>
</evidence>
<evidence type="ECO:0000256" key="3">
    <source>
        <dbReference type="ARBA" id="ARBA00022448"/>
    </source>
</evidence>
<dbReference type="Proteomes" id="UP000233256">
    <property type="component" value="Unassembled WGS sequence"/>
</dbReference>
<dbReference type="Pfam" id="PF13205">
    <property type="entry name" value="Big_5"/>
    <property type="match status" value="1"/>
</dbReference>
<evidence type="ECO:0000256" key="9">
    <source>
        <dbReference type="ARBA" id="ARBA00023065"/>
    </source>
</evidence>
<dbReference type="PANTHER" id="PTHR33619:SF3">
    <property type="entry name" value="POLYSACCHARIDE EXPORT PROTEIN GFCE-RELATED"/>
    <property type="match status" value="1"/>
</dbReference>
<keyword evidence="6" id="KW-0812">Transmembrane</keyword>
<evidence type="ECO:0000256" key="13">
    <source>
        <dbReference type="ARBA" id="ARBA00023237"/>
    </source>
</evidence>
<evidence type="ECO:0000313" key="19">
    <source>
        <dbReference type="EMBL" id="PKK90607.1"/>
    </source>
</evidence>
<keyword evidence="4" id="KW-1134">Transmembrane beta strand</keyword>
<sequence>MRRWTSRMGNIMRMPYPKAITKNLLLISITIMAIILFPYQAFAEQTSMGSVSIPQTSILKVYPEPGTEGVSRNTLIYAKFDREIKESYLNIFTVYMKDASGDSVYGKIKYVSGKATVYYIPRSALEPGKAYTVTIKSQVESVDGSTLDRDMTWSFTIGRPDTDSSANQIDSSAVETKAESMEFVGDGSGVAVRNNEAFDRIEEKRRQKFEDLRNKIMADIQDNSSADDLDSEMEKAAAVVTGMTGSRVDSSEMKSSLKGEPSSRKITNAESETVTSKSSFLEKLTDFNRTENQDRDESRIRVGLNDILNVRVYNALGYLEVEQDVAVYSDGCITFPMVGTVRAAGLTANELVAAMKVPIERDYLNNPRVEVRFKGVAREQEMMNVYLLGQVKNPGLHSLTKGTKLLAAIVGVNGTTGGADLANAVIKRGSRELSVDLSALIFAGDRDYDLELRDGDTIFIPEQKKKRQSIYVLGKVRYPSRYKYEEGMTAVDALTLAEGLSEEINEVQIVRGDKNNPDVIQLDIYDIIRKGNISKDISLRPGDIVYVQNTRKISRFDYVYIFSGNLAYGANAFQGRYDYSEGMTLLDVIALIKGLPNDLKWVHIIRSDAPPIFVDIRDLLNKGRLDRDVSLARGDVIYFAPIRYRNIVNRFGNFLSKTVIPALSTLHGVWDGRKFQ</sequence>
<keyword evidence="10" id="KW-0626">Porin</keyword>
<keyword evidence="9" id="KW-0406">Ion transport</keyword>
<keyword evidence="13" id="KW-0998">Cell outer membrane</keyword>
<feature type="compositionally biased region" description="Polar residues" evidence="15">
    <location>
        <begin position="264"/>
        <end position="274"/>
    </location>
</feature>
<feature type="domain" description="SLBB" evidence="18">
    <location>
        <begin position="468"/>
        <end position="547"/>
    </location>
</feature>
<comment type="similarity">
    <text evidence="2">Belongs to the BexD/CtrA/VexA family.</text>
</comment>
<feature type="domain" description="SbsA Ig-like" evidence="17">
    <location>
        <begin position="57"/>
        <end position="156"/>
    </location>
</feature>
<keyword evidence="8" id="KW-0625">Polysaccharide transport</keyword>
<evidence type="ECO:0000256" key="1">
    <source>
        <dbReference type="ARBA" id="ARBA00004571"/>
    </source>
</evidence>
<organism evidence="19 20">
    <name type="scientific">Candidatus Wallbacteria bacterium HGW-Wallbacteria-1</name>
    <dbReference type="NCBI Taxonomy" id="2013854"/>
    <lineage>
        <taxon>Bacteria</taxon>
        <taxon>Candidatus Walliibacteriota</taxon>
    </lineage>
</organism>
<evidence type="ECO:0000256" key="15">
    <source>
        <dbReference type="SAM" id="MobiDB-lite"/>
    </source>
</evidence>
<keyword evidence="5" id="KW-0762">Sugar transport</keyword>
<dbReference type="Pfam" id="PF22461">
    <property type="entry name" value="SLBB_2"/>
    <property type="match status" value="2"/>
</dbReference>
<evidence type="ECO:0000256" key="4">
    <source>
        <dbReference type="ARBA" id="ARBA00022452"/>
    </source>
</evidence>
<comment type="subcellular location">
    <subcellularLocation>
        <location evidence="1">Cell outer membrane</location>
        <topology evidence="1">Multi-pass membrane protein</topology>
    </subcellularLocation>
</comment>
<feature type="compositionally biased region" description="Basic and acidic residues" evidence="15">
    <location>
        <begin position="249"/>
        <end position="263"/>
    </location>
</feature>
<dbReference type="GO" id="GO:0015159">
    <property type="term" value="F:polysaccharide transmembrane transporter activity"/>
    <property type="evidence" value="ECO:0007669"/>
    <property type="project" value="InterPro"/>
</dbReference>
<dbReference type="Gene3D" id="3.10.560.10">
    <property type="entry name" value="Outer membrane lipoprotein wza domain like"/>
    <property type="match status" value="3"/>
</dbReference>
<evidence type="ECO:0000259" key="18">
    <source>
        <dbReference type="Pfam" id="PF22461"/>
    </source>
</evidence>
<keyword evidence="14" id="KW-0449">Lipoprotein</keyword>
<evidence type="ECO:0000256" key="12">
    <source>
        <dbReference type="ARBA" id="ARBA00023139"/>
    </source>
</evidence>
<protein>
    <recommendedName>
        <fullName evidence="21">Soluble ligand binding domain-containing protein</fullName>
    </recommendedName>
</protein>
<dbReference type="EMBL" id="PGXC01000005">
    <property type="protein sequence ID" value="PKK90607.1"/>
    <property type="molecule type" value="Genomic_DNA"/>
</dbReference>
<dbReference type="InterPro" id="IPR054765">
    <property type="entry name" value="SLBB_dom"/>
</dbReference>
<keyword evidence="12" id="KW-0564">Palmitate</keyword>
<dbReference type="GO" id="GO:0006811">
    <property type="term" value="P:monoatomic ion transport"/>
    <property type="evidence" value="ECO:0007669"/>
    <property type="project" value="UniProtKB-KW"/>
</dbReference>
<evidence type="ECO:0000256" key="6">
    <source>
        <dbReference type="ARBA" id="ARBA00022692"/>
    </source>
</evidence>
<keyword evidence="11" id="KW-0472">Membrane</keyword>